<protein>
    <submittedName>
        <fullName evidence="1">Cache domain protein</fullName>
    </submittedName>
</protein>
<organism evidence="1 2">
    <name type="scientific">Tepidimonas fonticaldi</name>
    <dbReference type="NCBI Taxonomy" id="1101373"/>
    <lineage>
        <taxon>Bacteria</taxon>
        <taxon>Pseudomonadati</taxon>
        <taxon>Pseudomonadota</taxon>
        <taxon>Betaproteobacteria</taxon>
        <taxon>Burkholderiales</taxon>
        <taxon>Tepidimonas</taxon>
    </lineage>
</organism>
<dbReference type="SUPFAM" id="SSF103190">
    <property type="entry name" value="Sensory domain-like"/>
    <property type="match status" value="1"/>
</dbReference>
<dbReference type="RefSeq" id="WP_143968745.1">
    <property type="nucleotide sequence ID" value="NZ_VJOO01000008.1"/>
</dbReference>
<name>A0A554XN66_9BURK</name>
<dbReference type="CDD" id="cd18773">
    <property type="entry name" value="PDC1_HK_sensor"/>
    <property type="match status" value="1"/>
</dbReference>
<gene>
    <name evidence="1" type="ORF">Tfont_01167</name>
</gene>
<accession>A0A554XN66</accession>
<proteinExistence type="predicted"/>
<evidence type="ECO:0000313" key="2">
    <source>
        <dbReference type="Proteomes" id="UP000316388"/>
    </source>
</evidence>
<dbReference type="Gene3D" id="3.30.450.20">
    <property type="entry name" value="PAS domain"/>
    <property type="match status" value="2"/>
</dbReference>
<dbReference type="AlphaFoldDB" id="A0A554XN66"/>
<sequence>MDAPVPPHAATEQPPWRVWAAGVAVSFSQGGEVRALLHALAQNPTPPPPAIAQRLRQLDARLDIGVRELGLGLIAVADREGVVVASGEPPGIRSFVGNRYRDGPLYAATREGQSARMFMVGETTGRRSVVFAEPVMVDGRFVGYVGVSITLDEGVLPAEADNAIVSDAHGVVVLSRERRWLFRRLVHVPTWPPPPAEGWPIYGGQPPRLWPWQPGATGFAGPTAPTSFAHQLIEPLRLEVLGLRGIRRHAVAALCARQLLDGLPQ</sequence>
<evidence type="ECO:0000313" key="1">
    <source>
        <dbReference type="EMBL" id="TSE37259.1"/>
    </source>
</evidence>
<dbReference type="Proteomes" id="UP000316388">
    <property type="component" value="Unassembled WGS sequence"/>
</dbReference>
<reference evidence="1 2" key="1">
    <citation type="submission" date="2019-07" db="EMBL/GenBank/DDBJ databases">
        <title>Tepidimonas fonticaldi AT-A2 draft genome.</title>
        <authorList>
            <person name="Da Costa M.S."/>
            <person name="Froufe H.J.C."/>
            <person name="Egas C."/>
            <person name="Albuquerque L."/>
        </authorList>
    </citation>
    <scope>NUCLEOTIDE SEQUENCE [LARGE SCALE GENOMIC DNA]</scope>
    <source>
        <strain evidence="1 2">AT-A2</strain>
    </source>
</reference>
<dbReference type="InterPro" id="IPR029151">
    <property type="entry name" value="Sensor-like_sf"/>
</dbReference>
<comment type="caution">
    <text evidence="1">The sequence shown here is derived from an EMBL/GenBank/DDBJ whole genome shotgun (WGS) entry which is preliminary data.</text>
</comment>
<dbReference type="EMBL" id="VJOO01000008">
    <property type="protein sequence ID" value="TSE37259.1"/>
    <property type="molecule type" value="Genomic_DNA"/>
</dbReference>